<feature type="domain" description="EF-hand" evidence="4">
    <location>
        <begin position="58"/>
        <end position="93"/>
    </location>
</feature>
<evidence type="ECO:0000313" key="6">
    <source>
        <dbReference type="Proteomes" id="UP000030745"/>
    </source>
</evidence>
<dbReference type="Pfam" id="PF13637">
    <property type="entry name" value="Ank_4"/>
    <property type="match status" value="1"/>
</dbReference>
<dbReference type="Proteomes" id="UP000030745">
    <property type="component" value="Unassembled WGS sequence"/>
</dbReference>
<gene>
    <name evidence="5" type="ORF">SPRG_03021</name>
</gene>
<dbReference type="KEGG" id="spar:SPRG_03021"/>
<dbReference type="GO" id="GO:0005509">
    <property type="term" value="F:calcium ion binding"/>
    <property type="evidence" value="ECO:0007669"/>
    <property type="project" value="InterPro"/>
</dbReference>
<feature type="repeat" description="ANK" evidence="3">
    <location>
        <begin position="245"/>
        <end position="277"/>
    </location>
</feature>
<proteinExistence type="predicted"/>
<dbReference type="SUPFAM" id="SSF49503">
    <property type="entry name" value="Cupredoxins"/>
    <property type="match status" value="1"/>
</dbReference>
<dbReference type="InterPro" id="IPR008972">
    <property type="entry name" value="Cupredoxin"/>
</dbReference>
<name>A0A067D191_SAPPC</name>
<dbReference type="STRING" id="695850.A0A067D191"/>
<dbReference type="InterPro" id="IPR011992">
    <property type="entry name" value="EF-hand-dom_pair"/>
</dbReference>
<dbReference type="Gene3D" id="2.60.40.420">
    <property type="entry name" value="Cupredoxins - blue copper proteins"/>
    <property type="match status" value="1"/>
</dbReference>
<dbReference type="SUPFAM" id="SSF47473">
    <property type="entry name" value="EF-hand"/>
    <property type="match status" value="1"/>
</dbReference>
<dbReference type="Gene3D" id="1.10.238.10">
    <property type="entry name" value="EF-hand"/>
    <property type="match status" value="1"/>
</dbReference>
<protein>
    <recommendedName>
        <fullName evidence="4">EF-hand domain-containing protein</fullName>
    </recommendedName>
</protein>
<dbReference type="EMBL" id="KK583195">
    <property type="protein sequence ID" value="KDO32546.1"/>
    <property type="molecule type" value="Genomic_DNA"/>
</dbReference>
<dbReference type="VEuPathDB" id="FungiDB:SPRG_03021"/>
<feature type="repeat" description="ANK" evidence="3">
    <location>
        <begin position="211"/>
        <end position="243"/>
    </location>
</feature>
<reference evidence="5 6" key="1">
    <citation type="journal article" date="2013" name="PLoS Genet.">
        <title>Distinctive expansion of potential virulence genes in the genome of the oomycete fish pathogen Saprolegnia parasitica.</title>
        <authorList>
            <person name="Jiang R.H."/>
            <person name="de Bruijn I."/>
            <person name="Haas B.J."/>
            <person name="Belmonte R."/>
            <person name="Lobach L."/>
            <person name="Christie J."/>
            <person name="van den Ackerveken G."/>
            <person name="Bottin A."/>
            <person name="Bulone V."/>
            <person name="Diaz-Moreno S.M."/>
            <person name="Dumas B."/>
            <person name="Fan L."/>
            <person name="Gaulin E."/>
            <person name="Govers F."/>
            <person name="Grenville-Briggs L.J."/>
            <person name="Horner N.R."/>
            <person name="Levin J.Z."/>
            <person name="Mammella M."/>
            <person name="Meijer H.J."/>
            <person name="Morris P."/>
            <person name="Nusbaum C."/>
            <person name="Oome S."/>
            <person name="Phillips A.J."/>
            <person name="van Rooyen D."/>
            <person name="Rzeszutek E."/>
            <person name="Saraiva M."/>
            <person name="Secombes C.J."/>
            <person name="Seidl M.F."/>
            <person name="Snel B."/>
            <person name="Stassen J.H."/>
            <person name="Sykes S."/>
            <person name="Tripathy S."/>
            <person name="van den Berg H."/>
            <person name="Vega-Arreguin J.C."/>
            <person name="Wawra S."/>
            <person name="Young S.K."/>
            <person name="Zeng Q."/>
            <person name="Dieguez-Uribeondo J."/>
            <person name="Russ C."/>
            <person name="Tyler B.M."/>
            <person name="van West P."/>
        </authorList>
    </citation>
    <scope>NUCLEOTIDE SEQUENCE [LARGE SCALE GENOMIC DNA]</scope>
    <source>
        <strain evidence="5 6">CBS 223.65</strain>
    </source>
</reference>
<evidence type="ECO:0000256" key="2">
    <source>
        <dbReference type="ARBA" id="ARBA00023043"/>
    </source>
</evidence>
<dbReference type="OrthoDB" id="78539at2759"/>
<dbReference type="InterPro" id="IPR036770">
    <property type="entry name" value="Ankyrin_rpt-contain_sf"/>
</dbReference>
<evidence type="ECO:0000256" key="1">
    <source>
        <dbReference type="ARBA" id="ARBA00022737"/>
    </source>
</evidence>
<dbReference type="Gene3D" id="1.25.40.20">
    <property type="entry name" value="Ankyrin repeat-containing domain"/>
    <property type="match status" value="1"/>
</dbReference>
<keyword evidence="1" id="KW-0677">Repeat</keyword>
<keyword evidence="6" id="KW-1185">Reference proteome</keyword>
<dbReference type="GeneID" id="24125554"/>
<dbReference type="PROSITE" id="PS50088">
    <property type="entry name" value="ANK_REPEAT"/>
    <property type="match status" value="2"/>
</dbReference>
<feature type="domain" description="EF-hand" evidence="4">
    <location>
        <begin position="15"/>
        <end position="50"/>
    </location>
</feature>
<dbReference type="SUPFAM" id="SSF48403">
    <property type="entry name" value="Ankyrin repeat"/>
    <property type="match status" value="1"/>
</dbReference>
<dbReference type="PANTHER" id="PTHR24171">
    <property type="entry name" value="ANKYRIN REPEAT DOMAIN-CONTAINING PROTEIN 39-RELATED"/>
    <property type="match status" value="1"/>
</dbReference>
<dbReference type="SMART" id="SM00054">
    <property type="entry name" value="EFh"/>
    <property type="match status" value="2"/>
</dbReference>
<evidence type="ECO:0000256" key="3">
    <source>
        <dbReference type="PROSITE-ProRule" id="PRU00023"/>
    </source>
</evidence>
<evidence type="ECO:0000259" key="4">
    <source>
        <dbReference type="PROSITE" id="PS50222"/>
    </source>
</evidence>
<dbReference type="Pfam" id="PF00023">
    <property type="entry name" value="Ank"/>
    <property type="match status" value="1"/>
</dbReference>
<dbReference type="RefSeq" id="XP_012196992.1">
    <property type="nucleotide sequence ID" value="XM_012341602.1"/>
</dbReference>
<evidence type="ECO:0000313" key="5">
    <source>
        <dbReference type="EMBL" id="KDO32546.1"/>
    </source>
</evidence>
<dbReference type="InterPro" id="IPR002110">
    <property type="entry name" value="Ankyrin_rpt"/>
</dbReference>
<dbReference type="AlphaFoldDB" id="A0A067D191"/>
<dbReference type="InterPro" id="IPR002048">
    <property type="entry name" value="EF_hand_dom"/>
</dbReference>
<dbReference type="PROSITE" id="PS50222">
    <property type="entry name" value="EF_HAND_2"/>
    <property type="match status" value="2"/>
</dbReference>
<dbReference type="Pfam" id="PF13499">
    <property type="entry name" value="EF-hand_7"/>
    <property type="match status" value="1"/>
</dbReference>
<dbReference type="PROSITE" id="PS50297">
    <property type="entry name" value="ANK_REP_REGION"/>
    <property type="match status" value="2"/>
</dbReference>
<sequence length="352" mass="38225">MADSSDECYVDLSAAMDAAINKMWQSYDPNNNGFLNRDEARELLISTLKEMDVPGDLLSDDAFDAIFNEFDSDANGTISKDAIITPFAFAPSHVVVPIGTTVTWVHANPFAPLHSITSADSPELALGQSFLRVFDAAGTFHYYCHRYSFMQASITVLDAAPRVPPPLVLATAAPMPMTTHDAFVHAASLNQTTVLARWIEKGLVVDGADAEGQRALCMAARHQSLDAMQLLLAHGASVHATQSPGRQTALHCACTWGRLAAVELLLAHGARVDGCDASKQVPLHCASRNGHLGHTPLKVATDWKRVDVLDALTHYMSTTYPTAMARRLQLALAYVRYELPRGVHDTISEYLA</sequence>
<organism evidence="5 6">
    <name type="scientific">Saprolegnia parasitica (strain CBS 223.65)</name>
    <dbReference type="NCBI Taxonomy" id="695850"/>
    <lineage>
        <taxon>Eukaryota</taxon>
        <taxon>Sar</taxon>
        <taxon>Stramenopiles</taxon>
        <taxon>Oomycota</taxon>
        <taxon>Saprolegniomycetes</taxon>
        <taxon>Saprolegniales</taxon>
        <taxon>Saprolegniaceae</taxon>
        <taxon>Saprolegnia</taxon>
    </lineage>
</organism>
<keyword evidence="2 3" id="KW-0040">ANK repeat</keyword>
<dbReference type="CDD" id="cd00051">
    <property type="entry name" value="EFh"/>
    <property type="match status" value="1"/>
</dbReference>
<dbReference type="OMA" id="VTWVHAN"/>
<dbReference type="PANTHER" id="PTHR24171:SF9">
    <property type="entry name" value="ANKYRIN REPEAT DOMAIN-CONTAINING PROTEIN 39"/>
    <property type="match status" value="1"/>
</dbReference>
<accession>A0A067D191</accession>
<dbReference type="SMART" id="SM00248">
    <property type="entry name" value="ANK"/>
    <property type="match status" value="3"/>
</dbReference>